<dbReference type="AlphaFoldDB" id="A0A813ICU8"/>
<dbReference type="Gene3D" id="1.25.10.10">
    <property type="entry name" value="Leucine-rich Repeat Variant"/>
    <property type="match status" value="1"/>
</dbReference>
<sequence length="571" mass="60097">AVEVAGATAHATEVSETPWQETAVAAAAADRGACKVFVCGHGLDERALRSQLARSIASGFEGPVCDLEKLEQPSVIQALDRIDEYVRQSIQDGLGGLVAGSSGAPRSSGAAAERRAAEVFAERFAAALEAGTPQEAPHLALSAAARVPPSRSRSVVQAAEVTLDRNIVRGAPPQPHEALEVLMVGSEVGHIANTQDGCRGLDPKLPTKALAAAVRAAGLVASIPAASGRLLEEPWLSFLSSTQPLTVAAAGSEPGEVCSRRLARLRTELQQPEIVTSLLSGQDFLGQFSSELLGLLADDLTACSLLIRSGALPVVFDALQSDSSGLVYPQLRPTLAKLSASPDFAPALRMLPPARACTLLDLAAEEVKMLGRESVAGCESASALQALLNVCKASCEPPLPQRLAERGAIGLLVAVVTDQGLEFQLRLEAAEALCRLPAPDNDEPEAAVPSAALYCVAAPVGVAFGLAEAARGHRVQQCRELVRRCGTDCPGFWPVQLGAQLLPILQHGLRKALGCEVCLLVDSVQPCRARVWTLCLDVIAALCGRLAPRVLLELQQPQLEPWPRRPWLDFS</sequence>
<dbReference type="InterPro" id="IPR016024">
    <property type="entry name" value="ARM-type_fold"/>
</dbReference>
<organism evidence="1 2">
    <name type="scientific">Polarella glacialis</name>
    <name type="common">Dinoflagellate</name>
    <dbReference type="NCBI Taxonomy" id="89957"/>
    <lineage>
        <taxon>Eukaryota</taxon>
        <taxon>Sar</taxon>
        <taxon>Alveolata</taxon>
        <taxon>Dinophyceae</taxon>
        <taxon>Suessiales</taxon>
        <taxon>Suessiaceae</taxon>
        <taxon>Polarella</taxon>
    </lineage>
</organism>
<dbReference type="SUPFAM" id="SSF48371">
    <property type="entry name" value="ARM repeat"/>
    <property type="match status" value="1"/>
</dbReference>
<dbReference type="EMBL" id="CAJNNW010006680">
    <property type="protein sequence ID" value="CAE8648528.1"/>
    <property type="molecule type" value="Genomic_DNA"/>
</dbReference>
<name>A0A813ICU8_POLGL</name>
<proteinExistence type="predicted"/>
<protein>
    <submittedName>
        <fullName evidence="1">Uncharacterized protein</fullName>
    </submittedName>
</protein>
<evidence type="ECO:0000313" key="2">
    <source>
        <dbReference type="Proteomes" id="UP000626109"/>
    </source>
</evidence>
<feature type="non-terminal residue" evidence="1">
    <location>
        <position position="571"/>
    </location>
</feature>
<comment type="caution">
    <text evidence="1">The sequence shown here is derived from an EMBL/GenBank/DDBJ whole genome shotgun (WGS) entry which is preliminary data.</text>
</comment>
<dbReference type="InterPro" id="IPR011989">
    <property type="entry name" value="ARM-like"/>
</dbReference>
<accession>A0A813ICU8</accession>
<gene>
    <name evidence="1" type="ORF">PGLA2088_LOCUS6642</name>
</gene>
<reference evidence="1" key="1">
    <citation type="submission" date="2021-02" db="EMBL/GenBank/DDBJ databases">
        <authorList>
            <person name="Dougan E. K."/>
            <person name="Rhodes N."/>
            <person name="Thang M."/>
            <person name="Chan C."/>
        </authorList>
    </citation>
    <scope>NUCLEOTIDE SEQUENCE</scope>
</reference>
<dbReference type="Proteomes" id="UP000626109">
    <property type="component" value="Unassembled WGS sequence"/>
</dbReference>
<evidence type="ECO:0000313" key="1">
    <source>
        <dbReference type="EMBL" id="CAE8648528.1"/>
    </source>
</evidence>